<protein>
    <submittedName>
        <fullName evidence="3">Uu.00g105780.m01.CDS01</fullName>
    </submittedName>
</protein>
<gene>
    <name evidence="3" type="ORF">KHLLAP_LOCUS3652</name>
</gene>
<feature type="region of interest" description="Disordered" evidence="1">
    <location>
        <begin position="140"/>
        <end position="179"/>
    </location>
</feature>
<proteinExistence type="predicted"/>
<keyword evidence="4" id="KW-1185">Reference proteome</keyword>
<dbReference type="PANTHER" id="PTHR38849">
    <property type="entry name" value="SMALL SECRETED PROTEIN"/>
    <property type="match status" value="1"/>
</dbReference>
<feature type="chain" id="PRO_5042515541" evidence="2">
    <location>
        <begin position="24"/>
        <end position="179"/>
    </location>
</feature>
<dbReference type="PANTHER" id="PTHR38849:SF1">
    <property type="entry name" value="SMALL SECRETED PROTEIN"/>
    <property type="match status" value="1"/>
</dbReference>
<comment type="caution">
    <text evidence="3">The sequence shown here is derived from an EMBL/GenBank/DDBJ whole genome shotgun (WGS) entry which is preliminary data.</text>
</comment>
<sequence length="179" mass="18342">MHFSASTLTSLLVGFALSSTAIAHPVLARATDTLTEKPYSEFQVSDGVAGNALAEVNAQFPVDQNNLAGVSDNDLQIIAKAAQLGESAETASGVGFDDAIDAAGGQETTAGQALQNGKIKNKILKLQTDILRIQIETAQGNTESTSDLAGQQSKLAEDVATDEAAAGEASTSVNFTGTD</sequence>
<accession>A0AAI8VEI6</accession>
<evidence type="ECO:0000256" key="2">
    <source>
        <dbReference type="SAM" id="SignalP"/>
    </source>
</evidence>
<organism evidence="3 4">
    <name type="scientific">Anthostomella pinea</name>
    <dbReference type="NCBI Taxonomy" id="933095"/>
    <lineage>
        <taxon>Eukaryota</taxon>
        <taxon>Fungi</taxon>
        <taxon>Dikarya</taxon>
        <taxon>Ascomycota</taxon>
        <taxon>Pezizomycotina</taxon>
        <taxon>Sordariomycetes</taxon>
        <taxon>Xylariomycetidae</taxon>
        <taxon>Xylariales</taxon>
        <taxon>Xylariaceae</taxon>
        <taxon>Anthostomella</taxon>
    </lineage>
</organism>
<name>A0AAI8VEI6_9PEZI</name>
<dbReference type="AlphaFoldDB" id="A0AAI8VEI6"/>
<reference evidence="3" key="1">
    <citation type="submission" date="2023-10" db="EMBL/GenBank/DDBJ databases">
        <authorList>
            <person name="Hackl T."/>
        </authorList>
    </citation>
    <scope>NUCLEOTIDE SEQUENCE</scope>
</reference>
<evidence type="ECO:0000313" key="4">
    <source>
        <dbReference type="Proteomes" id="UP001295740"/>
    </source>
</evidence>
<keyword evidence="2" id="KW-0732">Signal</keyword>
<evidence type="ECO:0000313" key="3">
    <source>
        <dbReference type="EMBL" id="CAJ2503184.1"/>
    </source>
</evidence>
<dbReference type="EMBL" id="CAUWAG010000004">
    <property type="protein sequence ID" value="CAJ2503184.1"/>
    <property type="molecule type" value="Genomic_DNA"/>
</dbReference>
<feature type="signal peptide" evidence="2">
    <location>
        <begin position="1"/>
        <end position="23"/>
    </location>
</feature>
<feature type="compositionally biased region" description="Polar residues" evidence="1">
    <location>
        <begin position="140"/>
        <end position="154"/>
    </location>
</feature>
<evidence type="ECO:0000256" key="1">
    <source>
        <dbReference type="SAM" id="MobiDB-lite"/>
    </source>
</evidence>
<feature type="compositionally biased region" description="Polar residues" evidence="1">
    <location>
        <begin position="169"/>
        <end position="179"/>
    </location>
</feature>
<dbReference type="Proteomes" id="UP001295740">
    <property type="component" value="Unassembled WGS sequence"/>
</dbReference>